<gene>
    <name evidence="1" type="ORF">BC781_102278</name>
</gene>
<dbReference type="InterPro" id="IPR032595">
    <property type="entry name" value="DUF4905"/>
</dbReference>
<sequence length="259" mass="30041">MRLQTLFSTEGNIWKIYFDQYSKTLLVETRFDGEKSSAFSALKPLDGNLLWQELQLDENLWTGVAAFNHGKLGIHIYDEEKSYPLPRDLVVMDVATGDFSWNKEHVQLLDFTTDTAIVQDLNEDNKHLFLDVQSGTELTNKTTIPSQKSDSPILNPIEYVQENEHFQTFEKFLEKKFNHVPFKSIEYLETEKNLILSYYIKSGKILQQFLLVLTREGNVLYHEIIGKSEKGVGLDTFMIYENVLLFTKDQNQLISIDLN</sequence>
<evidence type="ECO:0000313" key="2">
    <source>
        <dbReference type="Proteomes" id="UP000245535"/>
    </source>
</evidence>
<keyword evidence="2" id="KW-1185">Reference proteome</keyword>
<dbReference type="RefSeq" id="WP_109616860.1">
    <property type="nucleotide sequence ID" value="NZ_QGDO01000002.1"/>
</dbReference>
<proteinExistence type="predicted"/>
<dbReference type="Proteomes" id="UP000245535">
    <property type="component" value="Unassembled WGS sequence"/>
</dbReference>
<dbReference type="OrthoDB" id="849670at2"/>
<comment type="caution">
    <text evidence="1">The sequence shown here is derived from an EMBL/GenBank/DDBJ whole genome shotgun (WGS) entry which is preliminary data.</text>
</comment>
<accession>A0A315ZCA9</accession>
<reference evidence="1 2" key="1">
    <citation type="submission" date="2018-03" db="EMBL/GenBank/DDBJ databases">
        <title>Genomic Encyclopedia of Archaeal and Bacterial Type Strains, Phase II (KMG-II): from individual species to whole genera.</title>
        <authorList>
            <person name="Goeker M."/>
        </authorList>
    </citation>
    <scope>NUCLEOTIDE SEQUENCE [LARGE SCALE GENOMIC DNA]</scope>
    <source>
        <strain evidence="1 2">DSM 28229</strain>
    </source>
</reference>
<organism evidence="1 2">
    <name type="scientific">Sediminitomix flava</name>
    <dbReference type="NCBI Taxonomy" id="379075"/>
    <lineage>
        <taxon>Bacteria</taxon>
        <taxon>Pseudomonadati</taxon>
        <taxon>Bacteroidota</taxon>
        <taxon>Cytophagia</taxon>
        <taxon>Cytophagales</taxon>
        <taxon>Flammeovirgaceae</taxon>
        <taxon>Sediminitomix</taxon>
    </lineage>
</organism>
<dbReference type="EMBL" id="QGDO01000002">
    <property type="protein sequence ID" value="PWJ42733.1"/>
    <property type="molecule type" value="Genomic_DNA"/>
</dbReference>
<protein>
    <submittedName>
        <fullName evidence="1">Uncharacterized protein DUF4905</fullName>
    </submittedName>
</protein>
<dbReference type="Pfam" id="PF16248">
    <property type="entry name" value="DUF4905"/>
    <property type="match status" value="1"/>
</dbReference>
<evidence type="ECO:0000313" key="1">
    <source>
        <dbReference type="EMBL" id="PWJ42733.1"/>
    </source>
</evidence>
<name>A0A315ZCA9_SEDFL</name>
<dbReference type="AlphaFoldDB" id="A0A315ZCA9"/>